<evidence type="ECO:0000313" key="3">
    <source>
        <dbReference type="Proteomes" id="UP000299102"/>
    </source>
</evidence>
<proteinExistence type="predicted"/>
<evidence type="ECO:0000256" key="1">
    <source>
        <dbReference type="SAM" id="MobiDB-lite"/>
    </source>
</evidence>
<comment type="caution">
    <text evidence="2">The sequence shown here is derived from an EMBL/GenBank/DDBJ whole genome shotgun (WGS) entry which is preliminary data.</text>
</comment>
<name>A0A4C1WZ76_EUMVA</name>
<reference evidence="2 3" key="1">
    <citation type="journal article" date="2019" name="Commun. Biol.">
        <title>The bagworm genome reveals a unique fibroin gene that provides high tensile strength.</title>
        <authorList>
            <person name="Kono N."/>
            <person name="Nakamura H."/>
            <person name="Ohtoshi R."/>
            <person name="Tomita M."/>
            <person name="Numata K."/>
            <person name="Arakawa K."/>
        </authorList>
    </citation>
    <scope>NUCLEOTIDE SEQUENCE [LARGE SCALE GENOMIC DNA]</scope>
</reference>
<organism evidence="2 3">
    <name type="scientific">Eumeta variegata</name>
    <name type="common">Bagworm moth</name>
    <name type="synonym">Eumeta japonica</name>
    <dbReference type="NCBI Taxonomy" id="151549"/>
    <lineage>
        <taxon>Eukaryota</taxon>
        <taxon>Metazoa</taxon>
        <taxon>Ecdysozoa</taxon>
        <taxon>Arthropoda</taxon>
        <taxon>Hexapoda</taxon>
        <taxon>Insecta</taxon>
        <taxon>Pterygota</taxon>
        <taxon>Neoptera</taxon>
        <taxon>Endopterygota</taxon>
        <taxon>Lepidoptera</taxon>
        <taxon>Glossata</taxon>
        <taxon>Ditrysia</taxon>
        <taxon>Tineoidea</taxon>
        <taxon>Psychidae</taxon>
        <taxon>Oiketicinae</taxon>
        <taxon>Eumeta</taxon>
    </lineage>
</organism>
<sequence>MCTYPDKIFLHTLATLETRKHEKLPQSILKEFTVKMHSSTSCKTNKTRLLFTTAARRSRSTVFGKRDAPRPRPQRRRAPAGSARTNKWEIYSRRAVTSYLTKLGNSSASLSTDGPCCD</sequence>
<dbReference type="AlphaFoldDB" id="A0A4C1WZ76"/>
<gene>
    <name evidence="2" type="ORF">EVAR_12350_1</name>
</gene>
<keyword evidence="3" id="KW-1185">Reference proteome</keyword>
<evidence type="ECO:0000313" key="2">
    <source>
        <dbReference type="EMBL" id="GBP56671.1"/>
    </source>
</evidence>
<feature type="region of interest" description="Disordered" evidence="1">
    <location>
        <begin position="58"/>
        <end position="86"/>
    </location>
</feature>
<dbReference type="EMBL" id="BGZK01000698">
    <property type="protein sequence ID" value="GBP56671.1"/>
    <property type="molecule type" value="Genomic_DNA"/>
</dbReference>
<protein>
    <submittedName>
        <fullName evidence="2">Uncharacterized protein</fullName>
    </submittedName>
</protein>
<dbReference type="Proteomes" id="UP000299102">
    <property type="component" value="Unassembled WGS sequence"/>
</dbReference>
<accession>A0A4C1WZ76</accession>